<evidence type="ECO:0000256" key="1">
    <source>
        <dbReference type="SAM" id="Phobius"/>
    </source>
</evidence>
<feature type="transmembrane region" description="Helical" evidence="1">
    <location>
        <begin position="88"/>
        <end position="108"/>
    </location>
</feature>
<gene>
    <name evidence="2" type="ORF">O3G_MSEX014722</name>
</gene>
<feature type="transmembrane region" description="Helical" evidence="1">
    <location>
        <begin position="47"/>
        <end position="68"/>
    </location>
</feature>
<accession>A0A921ZVA6</accession>
<feature type="transmembrane region" description="Helical" evidence="1">
    <location>
        <begin position="12"/>
        <end position="35"/>
    </location>
</feature>
<proteinExistence type="predicted"/>
<evidence type="ECO:0000313" key="3">
    <source>
        <dbReference type="Proteomes" id="UP000791440"/>
    </source>
</evidence>
<keyword evidence="1" id="KW-0812">Transmembrane</keyword>
<protein>
    <submittedName>
        <fullName evidence="2">Uncharacterized protein</fullName>
    </submittedName>
</protein>
<feature type="transmembrane region" description="Helical" evidence="1">
    <location>
        <begin position="120"/>
        <end position="140"/>
    </location>
</feature>
<dbReference type="EMBL" id="JH669251">
    <property type="protein sequence ID" value="KAG6464787.1"/>
    <property type="molecule type" value="Genomic_DNA"/>
</dbReference>
<reference evidence="2" key="1">
    <citation type="journal article" date="2016" name="Insect Biochem. Mol. Biol.">
        <title>Multifaceted biological insights from a draft genome sequence of the tobacco hornworm moth, Manduca sexta.</title>
        <authorList>
            <person name="Kanost M.R."/>
            <person name="Arrese E.L."/>
            <person name="Cao X."/>
            <person name="Chen Y.R."/>
            <person name="Chellapilla S."/>
            <person name="Goldsmith M.R."/>
            <person name="Grosse-Wilde E."/>
            <person name="Heckel D.G."/>
            <person name="Herndon N."/>
            <person name="Jiang H."/>
            <person name="Papanicolaou A."/>
            <person name="Qu J."/>
            <person name="Soulages J.L."/>
            <person name="Vogel H."/>
            <person name="Walters J."/>
            <person name="Waterhouse R.M."/>
            <person name="Ahn S.J."/>
            <person name="Almeida F.C."/>
            <person name="An C."/>
            <person name="Aqrawi P."/>
            <person name="Bretschneider A."/>
            <person name="Bryant W.B."/>
            <person name="Bucks S."/>
            <person name="Chao H."/>
            <person name="Chevignon G."/>
            <person name="Christen J.M."/>
            <person name="Clarke D.F."/>
            <person name="Dittmer N.T."/>
            <person name="Ferguson L.C.F."/>
            <person name="Garavelou S."/>
            <person name="Gordon K.H.J."/>
            <person name="Gunaratna R.T."/>
            <person name="Han Y."/>
            <person name="Hauser F."/>
            <person name="He Y."/>
            <person name="Heidel-Fischer H."/>
            <person name="Hirsh A."/>
            <person name="Hu Y."/>
            <person name="Jiang H."/>
            <person name="Kalra D."/>
            <person name="Klinner C."/>
            <person name="Konig C."/>
            <person name="Kovar C."/>
            <person name="Kroll A.R."/>
            <person name="Kuwar S.S."/>
            <person name="Lee S.L."/>
            <person name="Lehman R."/>
            <person name="Li K."/>
            <person name="Li Z."/>
            <person name="Liang H."/>
            <person name="Lovelace S."/>
            <person name="Lu Z."/>
            <person name="Mansfield J.H."/>
            <person name="McCulloch K.J."/>
            <person name="Mathew T."/>
            <person name="Morton B."/>
            <person name="Muzny D.M."/>
            <person name="Neunemann D."/>
            <person name="Ongeri F."/>
            <person name="Pauchet Y."/>
            <person name="Pu L.L."/>
            <person name="Pyrousis I."/>
            <person name="Rao X.J."/>
            <person name="Redding A."/>
            <person name="Roesel C."/>
            <person name="Sanchez-Gracia A."/>
            <person name="Schaack S."/>
            <person name="Shukla A."/>
            <person name="Tetreau G."/>
            <person name="Wang Y."/>
            <person name="Xiong G.H."/>
            <person name="Traut W."/>
            <person name="Walsh T.K."/>
            <person name="Worley K.C."/>
            <person name="Wu D."/>
            <person name="Wu W."/>
            <person name="Wu Y.Q."/>
            <person name="Zhang X."/>
            <person name="Zou Z."/>
            <person name="Zucker H."/>
            <person name="Briscoe A.D."/>
            <person name="Burmester T."/>
            <person name="Clem R.J."/>
            <person name="Feyereisen R."/>
            <person name="Grimmelikhuijzen C.J.P."/>
            <person name="Hamodrakas S.J."/>
            <person name="Hansson B.S."/>
            <person name="Huguet E."/>
            <person name="Jermiin L.S."/>
            <person name="Lan Q."/>
            <person name="Lehman H.K."/>
            <person name="Lorenzen M."/>
            <person name="Merzendorfer H."/>
            <person name="Michalopoulos I."/>
            <person name="Morton D.B."/>
            <person name="Muthukrishnan S."/>
            <person name="Oakeshott J.G."/>
            <person name="Palmer W."/>
            <person name="Park Y."/>
            <person name="Passarelli A.L."/>
            <person name="Rozas J."/>
            <person name="Schwartz L.M."/>
            <person name="Smith W."/>
            <person name="Southgate A."/>
            <person name="Vilcinskas A."/>
            <person name="Vogt R."/>
            <person name="Wang P."/>
            <person name="Werren J."/>
            <person name="Yu X.Q."/>
            <person name="Zhou J.J."/>
            <person name="Brown S.J."/>
            <person name="Scherer S.E."/>
            <person name="Richards S."/>
            <person name="Blissard G.W."/>
        </authorList>
    </citation>
    <scope>NUCLEOTIDE SEQUENCE</scope>
</reference>
<keyword evidence="3" id="KW-1185">Reference proteome</keyword>
<sequence>MFNGVESFSHFYISTWAALPTCFMGLFMGHLHFELQEKGFKGNDHKWFVFLHYISVPIAVLWQIKAGMYATKHTSLEFTASFIAIDRLVYFASAFFFIFGLINVDGPLKRFFGWEGWQPLARMSLAVMLLHWIINMVIAARPNIYGTSTFDT</sequence>
<organism evidence="2 3">
    <name type="scientific">Manduca sexta</name>
    <name type="common">Tobacco hawkmoth</name>
    <name type="synonym">Tobacco hornworm</name>
    <dbReference type="NCBI Taxonomy" id="7130"/>
    <lineage>
        <taxon>Eukaryota</taxon>
        <taxon>Metazoa</taxon>
        <taxon>Ecdysozoa</taxon>
        <taxon>Arthropoda</taxon>
        <taxon>Hexapoda</taxon>
        <taxon>Insecta</taxon>
        <taxon>Pterygota</taxon>
        <taxon>Neoptera</taxon>
        <taxon>Endopterygota</taxon>
        <taxon>Lepidoptera</taxon>
        <taxon>Glossata</taxon>
        <taxon>Ditrysia</taxon>
        <taxon>Bombycoidea</taxon>
        <taxon>Sphingidae</taxon>
        <taxon>Sphinginae</taxon>
        <taxon>Sphingini</taxon>
        <taxon>Manduca</taxon>
    </lineage>
</organism>
<evidence type="ECO:0000313" key="2">
    <source>
        <dbReference type="EMBL" id="KAG6464787.1"/>
    </source>
</evidence>
<feature type="non-terminal residue" evidence="2">
    <location>
        <position position="152"/>
    </location>
</feature>
<name>A0A921ZVA6_MANSE</name>
<keyword evidence="1" id="KW-1133">Transmembrane helix</keyword>
<reference evidence="2" key="2">
    <citation type="submission" date="2020-12" db="EMBL/GenBank/DDBJ databases">
        <authorList>
            <person name="Kanost M."/>
        </authorList>
    </citation>
    <scope>NUCLEOTIDE SEQUENCE</scope>
</reference>
<dbReference type="Proteomes" id="UP000791440">
    <property type="component" value="Unassembled WGS sequence"/>
</dbReference>
<keyword evidence="1" id="KW-0472">Membrane</keyword>
<comment type="caution">
    <text evidence="2">The sequence shown here is derived from an EMBL/GenBank/DDBJ whole genome shotgun (WGS) entry which is preliminary data.</text>
</comment>
<dbReference type="AlphaFoldDB" id="A0A921ZVA6"/>